<evidence type="ECO:0000313" key="2">
    <source>
        <dbReference type="EMBL" id="MCE7005008.1"/>
    </source>
</evidence>
<feature type="compositionally biased region" description="Basic and acidic residues" evidence="1">
    <location>
        <begin position="86"/>
        <end position="98"/>
    </location>
</feature>
<comment type="caution">
    <text evidence="2">The sequence shown here is derived from an EMBL/GenBank/DDBJ whole genome shotgun (WGS) entry which is preliminary data.</text>
</comment>
<evidence type="ECO:0000313" key="3">
    <source>
        <dbReference type="Proteomes" id="UP001521150"/>
    </source>
</evidence>
<accession>A0ABS8ZD82</accession>
<gene>
    <name evidence="2" type="ORF">LWC34_19565</name>
</gene>
<evidence type="ECO:0000256" key="1">
    <source>
        <dbReference type="SAM" id="MobiDB-lite"/>
    </source>
</evidence>
<dbReference type="NCBIfam" id="TIGR01552">
    <property type="entry name" value="phd_fam"/>
    <property type="match status" value="1"/>
</dbReference>
<dbReference type="InterPro" id="IPR051416">
    <property type="entry name" value="phD-YefM_TA_antitoxins"/>
</dbReference>
<dbReference type="EMBL" id="JAJVCN010000002">
    <property type="protein sequence ID" value="MCE7005008.1"/>
    <property type="molecule type" value="Genomic_DNA"/>
</dbReference>
<sequence>MTAPTEPEQPEVGMRELSQKTSRVLALVKAGITVTVTDRGQPIARIVPAVGDRYEQLVAAGVIRQAKRPFDVADLPEPAENSSGRDSADWLDELRGDR</sequence>
<dbReference type="PANTHER" id="PTHR35377">
    <property type="entry name" value="ANTITOXIN VAPB49-RELATED-RELATED"/>
    <property type="match status" value="1"/>
</dbReference>
<reference evidence="2 3" key="1">
    <citation type="submission" date="2021-12" db="EMBL/GenBank/DDBJ databases">
        <title>Genome sequence of Kibdelosporangium philippinense ATCC 49844.</title>
        <authorList>
            <person name="Fedorov E.A."/>
            <person name="Omeragic M."/>
            <person name="Shalygina K.F."/>
            <person name="Maclea K.S."/>
        </authorList>
    </citation>
    <scope>NUCLEOTIDE SEQUENCE [LARGE SCALE GENOMIC DNA]</scope>
    <source>
        <strain evidence="2 3">ATCC 49844</strain>
    </source>
</reference>
<feature type="region of interest" description="Disordered" evidence="1">
    <location>
        <begin position="69"/>
        <end position="98"/>
    </location>
</feature>
<name>A0ABS8ZD82_9PSEU</name>
<protein>
    <submittedName>
        <fullName evidence="2">Type II toxin-antitoxin system prevent-host-death family antitoxin</fullName>
    </submittedName>
</protein>
<dbReference type="PANTHER" id="PTHR35377:SF5">
    <property type="entry name" value="ANTITOXIN VAPB46"/>
    <property type="match status" value="1"/>
</dbReference>
<keyword evidence="3" id="KW-1185">Reference proteome</keyword>
<organism evidence="2 3">
    <name type="scientific">Kibdelosporangium philippinense</name>
    <dbReference type="NCBI Taxonomy" id="211113"/>
    <lineage>
        <taxon>Bacteria</taxon>
        <taxon>Bacillati</taxon>
        <taxon>Actinomycetota</taxon>
        <taxon>Actinomycetes</taxon>
        <taxon>Pseudonocardiales</taxon>
        <taxon>Pseudonocardiaceae</taxon>
        <taxon>Kibdelosporangium</taxon>
    </lineage>
</organism>
<dbReference type="RefSeq" id="WP_233726619.1">
    <property type="nucleotide sequence ID" value="NZ_JAJVCN010000002.1"/>
</dbReference>
<dbReference type="Proteomes" id="UP001521150">
    <property type="component" value="Unassembled WGS sequence"/>
</dbReference>
<proteinExistence type="predicted"/>